<accession>A0A2A2K257</accession>
<reference evidence="2 3" key="1">
    <citation type="journal article" date="2017" name="Curr. Biol.">
        <title>Genome architecture and evolution of a unichromosomal asexual nematode.</title>
        <authorList>
            <person name="Fradin H."/>
            <person name="Zegar C."/>
            <person name="Gutwein M."/>
            <person name="Lucas J."/>
            <person name="Kovtun M."/>
            <person name="Corcoran D."/>
            <person name="Baugh L.R."/>
            <person name="Kiontke K."/>
            <person name="Gunsalus K."/>
            <person name="Fitch D.H."/>
            <person name="Piano F."/>
        </authorList>
    </citation>
    <scope>NUCLEOTIDE SEQUENCE [LARGE SCALE GENOMIC DNA]</scope>
    <source>
        <strain evidence="2">PF1309</strain>
    </source>
</reference>
<name>A0A2A2K257_9BILA</name>
<organism evidence="2 3">
    <name type="scientific">Diploscapter pachys</name>
    <dbReference type="NCBI Taxonomy" id="2018661"/>
    <lineage>
        <taxon>Eukaryota</taxon>
        <taxon>Metazoa</taxon>
        <taxon>Ecdysozoa</taxon>
        <taxon>Nematoda</taxon>
        <taxon>Chromadorea</taxon>
        <taxon>Rhabditida</taxon>
        <taxon>Rhabditina</taxon>
        <taxon>Rhabditomorpha</taxon>
        <taxon>Rhabditoidea</taxon>
        <taxon>Rhabditidae</taxon>
        <taxon>Diploscapter</taxon>
    </lineage>
</organism>
<gene>
    <name evidence="2" type="ORF">WR25_24137</name>
</gene>
<feature type="region of interest" description="Disordered" evidence="1">
    <location>
        <begin position="1"/>
        <end position="49"/>
    </location>
</feature>
<evidence type="ECO:0000313" key="2">
    <source>
        <dbReference type="EMBL" id="PAV67889.1"/>
    </source>
</evidence>
<sequence length="93" mass="10694">MKEGANNWTDAGREKTANKQTSRREANERMNEWPIREQHEGGAPSSCKLSSTQARLFMNLIKSNENVETMRQVGIKKREEWTDLEQADDKKAA</sequence>
<keyword evidence="3" id="KW-1185">Reference proteome</keyword>
<protein>
    <submittedName>
        <fullName evidence="2">Uncharacterized protein</fullName>
    </submittedName>
</protein>
<feature type="compositionally biased region" description="Basic and acidic residues" evidence="1">
    <location>
        <begin position="11"/>
        <end position="40"/>
    </location>
</feature>
<evidence type="ECO:0000256" key="1">
    <source>
        <dbReference type="SAM" id="MobiDB-lite"/>
    </source>
</evidence>
<dbReference type="Proteomes" id="UP000218231">
    <property type="component" value="Unassembled WGS sequence"/>
</dbReference>
<dbReference type="AlphaFoldDB" id="A0A2A2K257"/>
<dbReference type="EMBL" id="LIAE01009873">
    <property type="protein sequence ID" value="PAV67889.1"/>
    <property type="molecule type" value="Genomic_DNA"/>
</dbReference>
<proteinExistence type="predicted"/>
<comment type="caution">
    <text evidence="2">The sequence shown here is derived from an EMBL/GenBank/DDBJ whole genome shotgun (WGS) entry which is preliminary data.</text>
</comment>
<evidence type="ECO:0000313" key="3">
    <source>
        <dbReference type="Proteomes" id="UP000218231"/>
    </source>
</evidence>